<keyword evidence="9" id="KW-1185">Reference proteome</keyword>
<keyword evidence="2" id="KW-0805">Transcription regulation</keyword>
<evidence type="ECO:0000259" key="7">
    <source>
        <dbReference type="PROSITE" id="PS50217"/>
    </source>
</evidence>
<keyword evidence="4" id="KW-0804">Transcription</keyword>
<dbReference type="RefSeq" id="XP_056506780.1">
    <property type="nucleotide sequence ID" value="XM_056660282.1"/>
</dbReference>
<comment type="subcellular location">
    <subcellularLocation>
        <location evidence="1">Nucleus</location>
    </subcellularLocation>
</comment>
<organism evidence="8 9">
    <name type="scientific">Penicillium alfredii</name>
    <dbReference type="NCBI Taxonomy" id="1506179"/>
    <lineage>
        <taxon>Eukaryota</taxon>
        <taxon>Fungi</taxon>
        <taxon>Dikarya</taxon>
        <taxon>Ascomycota</taxon>
        <taxon>Pezizomycotina</taxon>
        <taxon>Eurotiomycetes</taxon>
        <taxon>Eurotiomycetidae</taxon>
        <taxon>Eurotiales</taxon>
        <taxon>Aspergillaceae</taxon>
        <taxon>Penicillium</taxon>
    </lineage>
</organism>
<evidence type="ECO:0000256" key="3">
    <source>
        <dbReference type="ARBA" id="ARBA00023125"/>
    </source>
</evidence>
<dbReference type="PROSITE" id="PS00036">
    <property type="entry name" value="BZIP_BASIC"/>
    <property type="match status" value="1"/>
</dbReference>
<reference evidence="8" key="2">
    <citation type="journal article" date="2023" name="IMA Fungus">
        <title>Comparative genomic study of the Penicillium genus elucidates a diverse pangenome and 15 lateral gene transfer events.</title>
        <authorList>
            <person name="Petersen C."/>
            <person name="Sorensen T."/>
            <person name="Nielsen M.R."/>
            <person name="Sondergaard T.E."/>
            <person name="Sorensen J.L."/>
            <person name="Fitzpatrick D.A."/>
            <person name="Frisvad J.C."/>
            <person name="Nielsen K.L."/>
        </authorList>
    </citation>
    <scope>NUCLEOTIDE SEQUENCE</scope>
    <source>
        <strain evidence="8">IBT 34128</strain>
    </source>
</reference>
<dbReference type="InterPro" id="IPR004827">
    <property type="entry name" value="bZIP"/>
</dbReference>
<dbReference type="InterPro" id="IPR046347">
    <property type="entry name" value="bZIP_sf"/>
</dbReference>
<evidence type="ECO:0000256" key="6">
    <source>
        <dbReference type="SAM" id="MobiDB-lite"/>
    </source>
</evidence>
<dbReference type="SMART" id="SM00338">
    <property type="entry name" value="BRLZ"/>
    <property type="match status" value="1"/>
</dbReference>
<feature type="compositionally biased region" description="Low complexity" evidence="6">
    <location>
        <begin position="137"/>
        <end position="166"/>
    </location>
</feature>
<dbReference type="SUPFAM" id="SSF57959">
    <property type="entry name" value="Leucine zipper domain"/>
    <property type="match status" value="1"/>
</dbReference>
<dbReference type="FunFam" id="1.20.5.170:FF:000075">
    <property type="entry name" value="BZIP transcription factor (MetR)"/>
    <property type="match status" value="1"/>
</dbReference>
<evidence type="ECO:0000313" key="9">
    <source>
        <dbReference type="Proteomes" id="UP001141434"/>
    </source>
</evidence>
<dbReference type="GeneID" id="81399451"/>
<dbReference type="Gene3D" id="1.20.5.170">
    <property type="match status" value="1"/>
</dbReference>
<dbReference type="CDD" id="cd14705">
    <property type="entry name" value="bZIP_Zip1"/>
    <property type="match status" value="1"/>
</dbReference>
<dbReference type="Pfam" id="PF07716">
    <property type="entry name" value="bZIP_2"/>
    <property type="match status" value="1"/>
</dbReference>
<keyword evidence="5" id="KW-0539">Nucleus</keyword>
<feature type="compositionally biased region" description="Basic and acidic residues" evidence="6">
    <location>
        <begin position="210"/>
        <end position="222"/>
    </location>
</feature>
<dbReference type="OrthoDB" id="1939598at2759"/>
<feature type="region of interest" description="Disordered" evidence="6">
    <location>
        <begin position="128"/>
        <end position="222"/>
    </location>
</feature>
<reference evidence="8" key="1">
    <citation type="submission" date="2022-11" db="EMBL/GenBank/DDBJ databases">
        <authorList>
            <person name="Petersen C."/>
        </authorList>
    </citation>
    <scope>NUCLEOTIDE SEQUENCE</scope>
    <source>
        <strain evidence="8">IBT 34128</strain>
    </source>
</reference>
<dbReference type="GO" id="GO:0005634">
    <property type="term" value="C:nucleus"/>
    <property type="evidence" value="ECO:0007669"/>
    <property type="project" value="UniProtKB-SubCell"/>
</dbReference>
<dbReference type="AlphaFoldDB" id="A0A9W9JTR5"/>
<keyword evidence="3" id="KW-0238">DNA-binding</keyword>
<gene>
    <name evidence="8" type="ORF">NUU61_009757</name>
</gene>
<evidence type="ECO:0000256" key="1">
    <source>
        <dbReference type="ARBA" id="ARBA00004123"/>
    </source>
</evidence>
<evidence type="ECO:0000313" key="8">
    <source>
        <dbReference type="EMBL" id="KAJ5081493.1"/>
    </source>
</evidence>
<dbReference type="GO" id="GO:0000977">
    <property type="term" value="F:RNA polymerase II transcription regulatory region sequence-specific DNA binding"/>
    <property type="evidence" value="ECO:0007669"/>
    <property type="project" value="TreeGrafter"/>
</dbReference>
<evidence type="ECO:0000256" key="4">
    <source>
        <dbReference type="ARBA" id="ARBA00023163"/>
    </source>
</evidence>
<dbReference type="PANTHER" id="PTHR13044:SF14">
    <property type="entry name" value="CRYPTOCEPHAL, ISOFORM A"/>
    <property type="match status" value="1"/>
</dbReference>
<feature type="compositionally biased region" description="Basic and acidic residues" evidence="6">
    <location>
        <begin position="285"/>
        <end position="307"/>
    </location>
</feature>
<dbReference type="Proteomes" id="UP001141434">
    <property type="component" value="Unassembled WGS sequence"/>
</dbReference>
<proteinExistence type="predicted"/>
<feature type="domain" description="BZIP" evidence="7">
    <location>
        <begin position="190"/>
        <end position="249"/>
    </location>
</feature>
<evidence type="ECO:0000256" key="2">
    <source>
        <dbReference type="ARBA" id="ARBA00023015"/>
    </source>
</evidence>
<comment type="caution">
    <text evidence="8">The sequence shown here is derived from an EMBL/GenBank/DDBJ whole genome shotgun (WGS) entry which is preliminary data.</text>
</comment>
<dbReference type="EMBL" id="JAPMSZ010000012">
    <property type="protein sequence ID" value="KAJ5081493.1"/>
    <property type="molecule type" value="Genomic_DNA"/>
</dbReference>
<dbReference type="GO" id="GO:0001228">
    <property type="term" value="F:DNA-binding transcription activator activity, RNA polymerase II-specific"/>
    <property type="evidence" value="ECO:0007669"/>
    <property type="project" value="TreeGrafter"/>
</dbReference>
<evidence type="ECO:0000256" key="5">
    <source>
        <dbReference type="ARBA" id="ARBA00023242"/>
    </source>
</evidence>
<dbReference type="PANTHER" id="PTHR13044">
    <property type="entry name" value="ACTIVATING TRANSCRIPTION FACTOR ATF 4/5"/>
    <property type="match status" value="1"/>
</dbReference>
<accession>A0A9W9JTR5</accession>
<sequence length="307" mass="33929">MAGYNGRRAPNVSQYLDDLNTIPSAYDQALQQQQQNSFNVDEELALFTNTEFFDFDKFTDLSLPSFDVENDKTHAESLSDHSPQSADMKFLDFLNDGLGNMPEYQPHFNNANAPSVPMPNASFSVPSVPNGSVGTSQAAVSAAPMAPPQSVAPAPAANDHAPASAGPKRKHTQKSTQASAEEASFLAADEDKRRRNTAASARFRVKKKQREQALERTVKETTEKNDALEARVSQLELENHWLRGLIMEKNGTSEGDEQSEKDISDMFKKFLAAQKAESSLSASKRGVELRKAPKEKKEEEKKKDQNH</sequence>
<dbReference type="PROSITE" id="PS50217">
    <property type="entry name" value="BZIP"/>
    <property type="match status" value="1"/>
</dbReference>
<name>A0A9W9JTR5_9EURO</name>
<protein>
    <recommendedName>
        <fullName evidence="7">BZIP domain-containing protein</fullName>
    </recommendedName>
</protein>
<feature type="region of interest" description="Disordered" evidence="6">
    <location>
        <begin position="274"/>
        <end position="307"/>
    </location>
</feature>